<feature type="domain" description="Response regulatory" evidence="3">
    <location>
        <begin position="20"/>
        <end position="137"/>
    </location>
</feature>
<organism evidence="4 5">
    <name type="scientific">Paramagnetospirillum magneticum (strain ATCC 700264 / AMB-1)</name>
    <name type="common">Magnetospirillum magneticum</name>
    <dbReference type="NCBI Taxonomy" id="342108"/>
    <lineage>
        <taxon>Bacteria</taxon>
        <taxon>Pseudomonadati</taxon>
        <taxon>Pseudomonadota</taxon>
        <taxon>Alphaproteobacteria</taxon>
        <taxon>Rhodospirillales</taxon>
        <taxon>Magnetospirillaceae</taxon>
        <taxon>Paramagnetospirillum</taxon>
    </lineage>
</organism>
<dbReference type="Gene3D" id="3.40.50.2300">
    <property type="match status" value="1"/>
</dbReference>
<accession>Q2W3X3</accession>
<keyword evidence="1 2" id="KW-0597">Phosphoprotein</keyword>
<reference evidence="4 5" key="1">
    <citation type="journal article" date="2005" name="DNA Res.">
        <title>Complete genome sequence of the facultative anaerobic magnetotactic bacterium Magnetospirillum sp. strain AMB-1.</title>
        <authorList>
            <person name="Matsunaga T."/>
            <person name="Okamura Y."/>
            <person name="Fukuda Y."/>
            <person name="Wahyudi A.T."/>
            <person name="Murase Y."/>
            <person name="Takeyama H."/>
        </authorList>
    </citation>
    <scope>NUCLEOTIDE SEQUENCE [LARGE SCALE GENOMIC DNA]</scope>
    <source>
        <strain evidence="5">ATCC 700264 / AMB-1</strain>
    </source>
</reference>
<name>Q2W3X3_PARM1</name>
<sequence length="139" mass="14978">MQAMSTQEDSDFTTWMAGQEFMVVEDVSSARMLEASLLRGLGAKKVVPATDGADALAKLDSADHVPDIVISDWVMPDVDGLALLEAAKGKYPNLKFIMLTGKTDLDDVRLARTKGVDGYIAKPFTKESLVAALKKLMTG</sequence>
<dbReference type="Pfam" id="PF00072">
    <property type="entry name" value="Response_reg"/>
    <property type="match status" value="1"/>
</dbReference>
<evidence type="ECO:0000256" key="1">
    <source>
        <dbReference type="ARBA" id="ARBA00022553"/>
    </source>
</evidence>
<dbReference type="PROSITE" id="PS50110">
    <property type="entry name" value="RESPONSE_REGULATORY"/>
    <property type="match status" value="1"/>
</dbReference>
<evidence type="ECO:0000256" key="2">
    <source>
        <dbReference type="PROSITE-ProRule" id="PRU00169"/>
    </source>
</evidence>
<dbReference type="AlphaFoldDB" id="Q2W3X3"/>
<dbReference type="EMBL" id="AP007255">
    <property type="protein sequence ID" value="BAE51452.1"/>
    <property type="molecule type" value="Genomic_DNA"/>
</dbReference>
<gene>
    <name evidence="4" type="ordered locus">amb2648</name>
</gene>
<evidence type="ECO:0000313" key="4">
    <source>
        <dbReference type="EMBL" id="BAE51452.1"/>
    </source>
</evidence>
<keyword evidence="5" id="KW-1185">Reference proteome</keyword>
<dbReference type="PANTHER" id="PTHR44591:SF3">
    <property type="entry name" value="RESPONSE REGULATORY DOMAIN-CONTAINING PROTEIN"/>
    <property type="match status" value="1"/>
</dbReference>
<dbReference type="SUPFAM" id="SSF52172">
    <property type="entry name" value="CheY-like"/>
    <property type="match status" value="1"/>
</dbReference>
<dbReference type="InterPro" id="IPR050595">
    <property type="entry name" value="Bact_response_regulator"/>
</dbReference>
<evidence type="ECO:0000313" key="5">
    <source>
        <dbReference type="Proteomes" id="UP000007058"/>
    </source>
</evidence>
<dbReference type="GO" id="GO:0000160">
    <property type="term" value="P:phosphorelay signal transduction system"/>
    <property type="evidence" value="ECO:0007669"/>
    <property type="project" value="InterPro"/>
</dbReference>
<dbReference type="HOGENOM" id="CLU_000445_69_15_5"/>
<protein>
    <submittedName>
        <fullName evidence="4">FOG: CheY-like receiver</fullName>
    </submittedName>
</protein>
<dbReference type="PANTHER" id="PTHR44591">
    <property type="entry name" value="STRESS RESPONSE REGULATOR PROTEIN 1"/>
    <property type="match status" value="1"/>
</dbReference>
<evidence type="ECO:0000259" key="3">
    <source>
        <dbReference type="PROSITE" id="PS50110"/>
    </source>
</evidence>
<dbReference type="STRING" id="342108.amb2648"/>
<dbReference type="Proteomes" id="UP000007058">
    <property type="component" value="Chromosome"/>
</dbReference>
<dbReference type="KEGG" id="mag:amb2648"/>
<dbReference type="InterPro" id="IPR011006">
    <property type="entry name" value="CheY-like_superfamily"/>
</dbReference>
<feature type="modified residue" description="4-aspartylphosphate" evidence="2">
    <location>
        <position position="72"/>
    </location>
</feature>
<dbReference type="InterPro" id="IPR001789">
    <property type="entry name" value="Sig_transdc_resp-reg_receiver"/>
</dbReference>
<proteinExistence type="predicted"/>
<dbReference type="SMART" id="SM00448">
    <property type="entry name" value="REC"/>
    <property type="match status" value="1"/>
</dbReference>